<evidence type="ECO:0000259" key="2">
    <source>
        <dbReference type="PROSITE" id="PS50234"/>
    </source>
</evidence>
<sequence length="1026" mass="112888">MKKLFATSFTTILILFSHAALTDDLDIYITSPVSAKARVLFIIDESGSMAFGPNTDRCLVTNTPKDCFLNDDQPSQRTFQVKKAMRTVIDESDDDLYMAIMGFRGKKVSRSDPLSCQIKDEGGNCLKADIRVLTKFLNLEESNSRGSLKWAVTRLGHDMSTPTSSALHDAVQWYKEGIDATRHNGSQENIPSPILNHCQPNHIVLLSDGAPNSNSIEKNGWGYTNNDLDDREPDNYSPECEWSDKTTGHAFEATETPQVGRCSPDFVEYAHNADLNPSMDGTQFVTTHTIGFHTTPLANTFLAYIAEKGGGDFFTADNADELTEVLQSLVHDAKAVVDTSINTPTIPFDPSNIAVSQNSLYLPVFKPAVNPFWFGNLKKYEFKITTTGDFQLVDANDASALNVNNSFVDDARSFWSDTPDGNNPLAGGSASKRTGSRNLYTYINKNGSTPDTLIDHRLYDFVAREAHPDILNGMLGATKSSEVTALLKWISTGHGFMGAPLHTAPALLNYQDRLGTSQSILLITTSEGVLSAIDPASGEELWAYMPKELLENIKTIKYQVDNPDDTKLTAERIYGLDGHLEILHDDTNGDNLINGSDSVTAIFGMRRGGRNYYALDITDPESPEFKWEIIGGEGNFRQLGQTWAKPDSGKIIISGVEREVILFSGGYDPDQDVVNGARVADDIGNALYIVDAESGERLWWASSKAGASLRLTNMTNSIAADARPVDVDDDGIWDRIYLADTGGRIIRIDFYTDSDDAHQINGYILADLNGGTANSNRRFFTSPEVGYYASGNERFYALLAGSGDRPDPMDHSVQNRFYMIKDYYPWSPQRTGDVYTPPQPIVENTSLCGDINNCHTLYDATTNLTQSGTTEEQQGAHNLLSNTSGWYIDLAEREMSASRALLYNHNLYFTTFSGRITPAAGVCDPSDLTFTSRLFALNLRTAGAVIRHFDNDTSDLSTADRSVELNVAGLPPAPSIFFVGETETEENGETVTTPVNKLFVGAGLDIPVSSTYRPVPLWWEEVINVD</sequence>
<dbReference type="InterPro" id="IPR036465">
    <property type="entry name" value="vWFA_dom_sf"/>
</dbReference>
<dbReference type="AlphaFoldDB" id="A0A1T2CT51"/>
<feature type="domain" description="VWFA" evidence="2">
    <location>
        <begin position="38"/>
        <end position="329"/>
    </location>
</feature>
<reference evidence="3 4" key="1">
    <citation type="submission" date="2016-11" db="EMBL/GenBank/DDBJ databases">
        <title>Mixed transmission modes and dynamic genome evolution in an obligate animal-bacterial symbiosis.</title>
        <authorList>
            <person name="Russell S.L."/>
            <person name="Corbett-Detig R.B."/>
            <person name="Cavanaugh C.M."/>
        </authorList>
    </citation>
    <scope>NUCLEOTIDE SEQUENCE [LARGE SCALE GENOMIC DNA]</scope>
    <source>
        <strain evidence="3">MA-KB16</strain>
    </source>
</reference>
<dbReference type="InterPro" id="IPR015943">
    <property type="entry name" value="WD40/YVTN_repeat-like_dom_sf"/>
</dbReference>
<protein>
    <recommendedName>
        <fullName evidence="2">VWFA domain-containing protein</fullName>
    </recommendedName>
</protein>
<accession>A0A1T2CT51</accession>
<dbReference type="RefSeq" id="WP_179115867.1">
    <property type="nucleotide sequence ID" value="NZ_MPNX01000005.1"/>
</dbReference>
<feature type="chain" id="PRO_5013363750" description="VWFA domain-containing protein" evidence="1">
    <location>
        <begin position="20"/>
        <end position="1026"/>
    </location>
</feature>
<organism evidence="3 4">
    <name type="scientific">Solemya velum gill symbiont</name>
    <dbReference type="NCBI Taxonomy" id="2340"/>
    <lineage>
        <taxon>Bacteria</taxon>
        <taxon>Pseudomonadati</taxon>
        <taxon>Pseudomonadota</taxon>
        <taxon>Gammaproteobacteria</taxon>
        <taxon>sulfur-oxidizing symbionts</taxon>
    </lineage>
</organism>
<feature type="signal peptide" evidence="1">
    <location>
        <begin position="1"/>
        <end position="19"/>
    </location>
</feature>
<evidence type="ECO:0000256" key="1">
    <source>
        <dbReference type="SAM" id="SignalP"/>
    </source>
</evidence>
<dbReference type="InterPro" id="IPR002035">
    <property type="entry name" value="VWF_A"/>
</dbReference>
<dbReference type="SUPFAM" id="SSF53300">
    <property type="entry name" value="vWA-like"/>
    <property type="match status" value="1"/>
</dbReference>
<evidence type="ECO:0000313" key="3">
    <source>
        <dbReference type="EMBL" id="OOY35351.1"/>
    </source>
</evidence>
<gene>
    <name evidence="3" type="ORF">BOV88_05300</name>
</gene>
<dbReference type="InterPro" id="IPR011047">
    <property type="entry name" value="Quinoprotein_ADH-like_sf"/>
</dbReference>
<dbReference type="Gene3D" id="2.130.10.10">
    <property type="entry name" value="YVTN repeat-like/Quinoprotein amine dehydrogenase"/>
    <property type="match status" value="1"/>
</dbReference>
<keyword evidence="1" id="KW-0732">Signal</keyword>
<dbReference type="SUPFAM" id="SSF50998">
    <property type="entry name" value="Quinoprotein alcohol dehydrogenase-like"/>
    <property type="match status" value="1"/>
</dbReference>
<evidence type="ECO:0000313" key="4">
    <source>
        <dbReference type="Proteomes" id="UP000190962"/>
    </source>
</evidence>
<proteinExistence type="predicted"/>
<dbReference type="Gene3D" id="3.40.50.410">
    <property type="entry name" value="von Willebrand factor, type A domain"/>
    <property type="match status" value="1"/>
</dbReference>
<name>A0A1T2CT51_SOVGS</name>
<dbReference type="EMBL" id="MPNX01000005">
    <property type="protein sequence ID" value="OOY35351.1"/>
    <property type="molecule type" value="Genomic_DNA"/>
</dbReference>
<dbReference type="Proteomes" id="UP000190962">
    <property type="component" value="Unassembled WGS sequence"/>
</dbReference>
<dbReference type="PROSITE" id="PS50234">
    <property type="entry name" value="VWFA"/>
    <property type="match status" value="1"/>
</dbReference>
<comment type="caution">
    <text evidence="3">The sequence shown here is derived from an EMBL/GenBank/DDBJ whole genome shotgun (WGS) entry which is preliminary data.</text>
</comment>